<reference evidence="2 3" key="1">
    <citation type="submission" date="2018-11" db="EMBL/GenBank/DDBJ databases">
        <title>Genomic Encyclopedia of Type Strains, Phase IV (KMG-IV): sequencing the most valuable type-strain genomes for metagenomic binning, comparative biology and taxonomic classification.</title>
        <authorList>
            <person name="Goeker M."/>
        </authorList>
    </citation>
    <scope>NUCLEOTIDE SEQUENCE [LARGE SCALE GENOMIC DNA]</scope>
    <source>
        <strain evidence="2 3">DSM 26537</strain>
    </source>
</reference>
<comment type="caution">
    <text evidence="2">The sequence shown here is derived from an EMBL/GenBank/DDBJ whole genome shotgun (WGS) entry which is preliminary data.</text>
</comment>
<gene>
    <name evidence="2" type="ORF">EDD66_11430</name>
</gene>
<accession>A0A3N1X9J7</accession>
<dbReference type="InterPro" id="IPR052340">
    <property type="entry name" value="RNase_Y/CdgJ"/>
</dbReference>
<dbReference type="EMBL" id="RJVG01000014">
    <property type="protein sequence ID" value="ROR23423.1"/>
    <property type="molecule type" value="Genomic_DNA"/>
</dbReference>
<dbReference type="PROSITE" id="PS51833">
    <property type="entry name" value="HDOD"/>
    <property type="match status" value="1"/>
</dbReference>
<dbReference type="Pfam" id="PF08668">
    <property type="entry name" value="HDOD"/>
    <property type="match status" value="1"/>
</dbReference>
<evidence type="ECO:0000259" key="1">
    <source>
        <dbReference type="PROSITE" id="PS51833"/>
    </source>
</evidence>
<evidence type="ECO:0000313" key="3">
    <source>
        <dbReference type="Proteomes" id="UP000273083"/>
    </source>
</evidence>
<name>A0A3N1X9J7_9FIRM</name>
<dbReference type="Proteomes" id="UP000273083">
    <property type="component" value="Unassembled WGS sequence"/>
</dbReference>
<dbReference type="RefSeq" id="WP_170164406.1">
    <property type="nucleotide sequence ID" value="NZ_RJVG01000014.1"/>
</dbReference>
<organism evidence="2 3">
    <name type="scientific">Mobilisporobacter senegalensis</name>
    <dbReference type="NCBI Taxonomy" id="1329262"/>
    <lineage>
        <taxon>Bacteria</taxon>
        <taxon>Bacillati</taxon>
        <taxon>Bacillota</taxon>
        <taxon>Clostridia</taxon>
        <taxon>Lachnospirales</taxon>
        <taxon>Lachnospiraceae</taxon>
        <taxon>Mobilisporobacter</taxon>
    </lineage>
</organism>
<sequence length="287" mass="33065">MDRDIIFEILDNSEYLPDLPENVSEILDLLKNPVELDIDILIEKVSQSGELNKLMLKNLNTGYFQLHKEIKSIKEAVIYLGMQTVQNLLIFFITLQLFPKTKEKKSRTFNMHHYWKHVLGTSVAGSMLSSRMKIGDKYKIFSYGLIHDIGIITLDTCLPDLIDEITEKLKNGVHQLVAERIAMGGITHADIGAWICRRWNIREDITNIVEFHHTPFAAKSNFEEVQLIYVADVISTEYYEKLLGLNLNHTISKKAMGNLGLTEDNLKEVIEEFPSELEKVAHYFSFY</sequence>
<protein>
    <submittedName>
        <fullName evidence="2">HD-like signal output (HDOD) protein</fullName>
    </submittedName>
</protein>
<dbReference type="PANTHER" id="PTHR33525:SF3">
    <property type="entry name" value="RIBONUCLEASE Y"/>
    <property type="match status" value="1"/>
</dbReference>
<evidence type="ECO:0000313" key="2">
    <source>
        <dbReference type="EMBL" id="ROR23423.1"/>
    </source>
</evidence>
<dbReference type="SUPFAM" id="SSF109604">
    <property type="entry name" value="HD-domain/PDEase-like"/>
    <property type="match status" value="1"/>
</dbReference>
<proteinExistence type="predicted"/>
<dbReference type="Gene3D" id="1.10.3210.10">
    <property type="entry name" value="Hypothetical protein af1432"/>
    <property type="match status" value="1"/>
</dbReference>
<dbReference type="AlphaFoldDB" id="A0A3N1X9J7"/>
<keyword evidence="3" id="KW-1185">Reference proteome</keyword>
<dbReference type="InterPro" id="IPR013976">
    <property type="entry name" value="HDOD"/>
</dbReference>
<dbReference type="PANTHER" id="PTHR33525">
    <property type="match status" value="1"/>
</dbReference>
<feature type="domain" description="HDOD" evidence="1">
    <location>
        <begin position="16"/>
        <end position="215"/>
    </location>
</feature>